<dbReference type="EMBL" id="LT607410">
    <property type="protein sequence ID" value="SCF36383.1"/>
    <property type="molecule type" value="Genomic_DNA"/>
</dbReference>
<evidence type="ECO:0000313" key="2">
    <source>
        <dbReference type="EMBL" id="SCF36383.1"/>
    </source>
</evidence>
<dbReference type="Proteomes" id="UP000198228">
    <property type="component" value="Chromosome I"/>
</dbReference>
<organism evidence="2 3">
    <name type="scientific">Micromonospora purpureochromogenes</name>
    <dbReference type="NCBI Taxonomy" id="47872"/>
    <lineage>
        <taxon>Bacteria</taxon>
        <taxon>Bacillati</taxon>
        <taxon>Actinomycetota</taxon>
        <taxon>Actinomycetes</taxon>
        <taxon>Micromonosporales</taxon>
        <taxon>Micromonosporaceae</taxon>
        <taxon>Micromonospora</taxon>
    </lineage>
</organism>
<protein>
    <submittedName>
        <fullName evidence="2">Uncharacterized protein</fullName>
    </submittedName>
</protein>
<gene>
    <name evidence="2" type="ORF">GA0074696_4880</name>
</gene>
<dbReference type="AlphaFoldDB" id="A0A1C4ZTU5"/>
<sequence>MARGYAGAQRRAVVGRAVRCGGRGMVRTAEGVSSTERARVPDQVDVHASGEEKLVPLRHEPMLPGRHEPGQRPSRT</sequence>
<evidence type="ECO:0000313" key="3">
    <source>
        <dbReference type="Proteomes" id="UP000198228"/>
    </source>
</evidence>
<evidence type="ECO:0000256" key="1">
    <source>
        <dbReference type="SAM" id="MobiDB-lite"/>
    </source>
</evidence>
<name>A0A1C4ZTU5_9ACTN</name>
<accession>A0A1C4ZTU5</accession>
<proteinExistence type="predicted"/>
<reference evidence="2 3" key="1">
    <citation type="submission" date="2016-06" db="EMBL/GenBank/DDBJ databases">
        <authorList>
            <person name="Kjaerup R.B."/>
            <person name="Dalgaard T.S."/>
            <person name="Juul-Madsen H.R."/>
        </authorList>
    </citation>
    <scope>NUCLEOTIDE SEQUENCE [LARGE SCALE GENOMIC DNA]</scope>
    <source>
        <strain evidence="2 3">DSM 43821</strain>
    </source>
</reference>
<feature type="region of interest" description="Disordered" evidence="1">
    <location>
        <begin position="45"/>
        <end position="76"/>
    </location>
</feature>
<feature type="compositionally biased region" description="Basic and acidic residues" evidence="1">
    <location>
        <begin position="45"/>
        <end position="70"/>
    </location>
</feature>